<keyword evidence="2" id="KW-0378">Hydrolase</keyword>
<feature type="domain" description="UvrD-like helicase C-terminal" evidence="6">
    <location>
        <begin position="543"/>
        <end position="600"/>
    </location>
</feature>
<protein>
    <submittedName>
        <fullName evidence="7">DNA helicase II</fullName>
    </submittedName>
</protein>
<evidence type="ECO:0000256" key="4">
    <source>
        <dbReference type="ARBA" id="ARBA00022840"/>
    </source>
</evidence>
<proteinExistence type="predicted"/>
<dbReference type="PANTHER" id="PTHR11070">
    <property type="entry name" value="UVRD / RECB / PCRA DNA HELICASE FAMILY MEMBER"/>
    <property type="match status" value="1"/>
</dbReference>
<accession>A0A0Q0ADD6</accession>
<evidence type="ECO:0000259" key="6">
    <source>
        <dbReference type="Pfam" id="PF13361"/>
    </source>
</evidence>
<feature type="domain" description="UvrD-like helicase C-terminal" evidence="6">
    <location>
        <begin position="423"/>
        <end position="527"/>
    </location>
</feature>
<name>A0A0Q0ADD6_9PSED</name>
<dbReference type="GO" id="GO:0000725">
    <property type="term" value="P:recombinational repair"/>
    <property type="evidence" value="ECO:0007669"/>
    <property type="project" value="TreeGrafter"/>
</dbReference>
<evidence type="ECO:0000313" key="7">
    <source>
        <dbReference type="EMBL" id="KPY31037.1"/>
    </source>
</evidence>
<dbReference type="Proteomes" id="UP000050562">
    <property type="component" value="Unassembled WGS sequence"/>
</dbReference>
<evidence type="ECO:0000256" key="2">
    <source>
        <dbReference type="ARBA" id="ARBA00022801"/>
    </source>
</evidence>
<sequence>MAQFFPSRTTCRFDTPGERRLAERLEKKLEDDWLCWFNIPVGPKALQPDFVLMHPRRGLLVLEVKDWKLETIQRMDRELAWIHVHGGLKKQKNPLLQARGYTLEVVNLLQKDAALQQGKDSPRAGNLLMPYGWGVVLTNITRKQFESTDLGEVLDPNRIVFQDEMVESVDEEVFQQRLWNMFFHVFACQLTLPQIDRVRYHLFPDVRVNAEPGQFGLFAAQAAPIPTLIKVMDLQQEQLARSMGDGHRVIHGAAGSGKTMILGYRCAYLAQAYEKPVLVLCYNKSLAGRLQQVLAERGLGEKVVVRNFHGWCRDMLVAFNVELPARGLSSGEFMAAMVQNVIEGVDRQQIPRAQYSAVLIDEGHDFQPEWFKLVVQMIDPDSNSLLVLYDDAQSIYRRKSSSKALDFSFASVGIQAQGRTTILRLNYRNTVEVLSVARAFALELLAARDAVEDGVPVVAPESAGRRGPYPELIRCESDWHELDCMVGRLRDEQARGRGFDDMAIIYRSNAQAERIEKALAKADIPFASGLSIKGRGSLYGSGSTVKIVSMHSSKGLEFGFVFIPGLGEMPRKHEDEVDEARLLYVAMTRAIDKLVMTYREHSAFTLKIRDCIVGVRQQLQDSDNHMAAG</sequence>
<dbReference type="GO" id="GO:0016787">
    <property type="term" value="F:hydrolase activity"/>
    <property type="evidence" value="ECO:0007669"/>
    <property type="project" value="UniProtKB-KW"/>
</dbReference>
<dbReference type="InterPro" id="IPR000212">
    <property type="entry name" value="DNA_helicase_UvrD/REP"/>
</dbReference>
<gene>
    <name evidence="7" type="ORF">ALO52_00661</name>
</gene>
<dbReference type="InterPro" id="IPR027417">
    <property type="entry name" value="P-loop_NTPase"/>
</dbReference>
<organism evidence="7 8">
    <name type="scientific">Pseudomonas syringae pv. primulae</name>
    <dbReference type="NCBI Taxonomy" id="251707"/>
    <lineage>
        <taxon>Bacteria</taxon>
        <taxon>Pseudomonadati</taxon>
        <taxon>Pseudomonadota</taxon>
        <taxon>Gammaproteobacteria</taxon>
        <taxon>Pseudomonadales</taxon>
        <taxon>Pseudomonadaceae</taxon>
        <taxon>Pseudomonas</taxon>
    </lineage>
</organism>
<evidence type="ECO:0000256" key="1">
    <source>
        <dbReference type="ARBA" id="ARBA00022741"/>
    </source>
</evidence>
<keyword evidence="4" id="KW-0067">ATP-binding</keyword>
<evidence type="ECO:0000256" key="3">
    <source>
        <dbReference type="ARBA" id="ARBA00022806"/>
    </source>
</evidence>
<dbReference type="PANTHER" id="PTHR11070:SF45">
    <property type="entry name" value="DNA 3'-5' HELICASE"/>
    <property type="match status" value="1"/>
</dbReference>
<dbReference type="GO" id="GO:0043138">
    <property type="term" value="F:3'-5' DNA helicase activity"/>
    <property type="evidence" value="ECO:0007669"/>
    <property type="project" value="TreeGrafter"/>
</dbReference>
<comment type="caution">
    <text evidence="7">The sequence shown here is derived from an EMBL/GenBank/DDBJ whole genome shotgun (WGS) entry which is preliminary data.</text>
</comment>
<dbReference type="GO" id="GO:0003677">
    <property type="term" value="F:DNA binding"/>
    <property type="evidence" value="ECO:0007669"/>
    <property type="project" value="InterPro"/>
</dbReference>
<dbReference type="Pfam" id="PF13361">
    <property type="entry name" value="UvrD_C"/>
    <property type="match status" value="2"/>
</dbReference>
<dbReference type="EMBL" id="LJRC01000264">
    <property type="protein sequence ID" value="KPY31037.1"/>
    <property type="molecule type" value="Genomic_DNA"/>
</dbReference>
<feature type="domain" description="NERD" evidence="5">
    <location>
        <begin position="16"/>
        <end position="111"/>
    </location>
</feature>
<dbReference type="InterPro" id="IPR014017">
    <property type="entry name" value="DNA_helicase_UvrD-like_C"/>
</dbReference>
<dbReference type="Pfam" id="PF13245">
    <property type="entry name" value="AAA_19"/>
    <property type="match status" value="1"/>
</dbReference>
<dbReference type="RefSeq" id="WP_057410878.1">
    <property type="nucleotide sequence ID" value="NZ_LJRC01000264.1"/>
</dbReference>
<keyword evidence="1" id="KW-0547">Nucleotide-binding</keyword>
<dbReference type="CDD" id="cd18807">
    <property type="entry name" value="SF1_C_UvrD"/>
    <property type="match status" value="1"/>
</dbReference>
<dbReference type="GO" id="GO:0005829">
    <property type="term" value="C:cytosol"/>
    <property type="evidence" value="ECO:0007669"/>
    <property type="project" value="TreeGrafter"/>
</dbReference>
<dbReference type="InterPro" id="IPR011528">
    <property type="entry name" value="NERD"/>
</dbReference>
<dbReference type="GO" id="GO:0005524">
    <property type="term" value="F:ATP binding"/>
    <property type="evidence" value="ECO:0007669"/>
    <property type="project" value="UniProtKB-KW"/>
</dbReference>
<evidence type="ECO:0000259" key="5">
    <source>
        <dbReference type="Pfam" id="PF08378"/>
    </source>
</evidence>
<dbReference type="AlphaFoldDB" id="A0A0Q0ADD6"/>
<keyword evidence="3 7" id="KW-0347">Helicase</keyword>
<reference evidence="7 8" key="1">
    <citation type="submission" date="2015-09" db="EMBL/GenBank/DDBJ databases">
        <title>Genome announcement of multiple Pseudomonas syringae strains.</title>
        <authorList>
            <person name="Thakur S."/>
            <person name="Wang P.W."/>
            <person name="Gong Y."/>
            <person name="Weir B.S."/>
            <person name="Guttman D.S."/>
        </authorList>
    </citation>
    <scope>NUCLEOTIDE SEQUENCE [LARGE SCALE GENOMIC DNA]</scope>
    <source>
        <strain evidence="7 8">ICMP3956</strain>
    </source>
</reference>
<dbReference type="Pfam" id="PF08378">
    <property type="entry name" value="NERD"/>
    <property type="match status" value="1"/>
</dbReference>
<dbReference type="PATRIC" id="fig|251707.3.peg.892"/>
<evidence type="ECO:0000313" key="8">
    <source>
        <dbReference type="Proteomes" id="UP000050562"/>
    </source>
</evidence>
<dbReference type="Gene3D" id="3.40.50.300">
    <property type="entry name" value="P-loop containing nucleotide triphosphate hydrolases"/>
    <property type="match status" value="2"/>
</dbReference>
<dbReference type="SUPFAM" id="SSF52540">
    <property type="entry name" value="P-loop containing nucleoside triphosphate hydrolases"/>
    <property type="match status" value="1"/>
</dbReference>